<keyword evidence="10" id="KW-1185">Reference proteome</keyword>
<dbReference type="GO" id="GO:0004146">
    <property type="term" value="F:dihydrofolate reductase activity"/>
    <property type="evidence" value="ECO:0007669"/>
    <property type="project" value="UniProtKB-EC"/>
</dbReference>
<keyword evidence="4 7" id="KW-0554">One-carbon metabolism</keyword>
<dbReference type="Gene3D" id="3.40.430.10">
    <property type="entry name" value="Dihydrofolate Reductase, subunit A"/>
    <property type="match status" value="1"/>
</dbReference>
<dbReference type="Pfam" id="PF00186">
    <property type="entry name" value="DHFR_1"/>
    <property type="match status" value="1"/>
</dbReference>
<dbReference type="PANTHER" id="PTHR48069">
    <property type="entry name" value="DIHYDROFOLATE REDUCTASE"/>
    <property type="match status" value="1"/>
</dbReference>
<comment type="pathway">
    <text evidence="1 7">Cofactor biosynthesis; tetrahydrofolate biosynthesis; 5,6,7,8-tetrahydrofolate from 7,8-dihydrofolate: step 1/1.</text>
</comment>
<dbReference type="SUPFAM" id="SSF53597">
    <property type="entry name" value="Dihydrofolate reductase-like"/>
    <property type="match status" value="1"/>
</dbReference>
<comment type="function">
    <text evidence="7">Key enzyme in folate metabolism. Catalyzes an essential reaction for de novo glycine and purine synthesis, and for DNA precursor synthesis.</text>
</comment>
<dbReference type="PIRSF" id="PIRSF000194">
    <property type="entry name" value="DHFR"/>
    <property type="match status" value="1"/>
</dbReference>
<dbReference type="GO" id="GO:0046654">
    <property type="term" value="P:tetrahydrofolate biosynthetic process"/>
    <property type="evidence" value="ECO:0007669"/>
    <property type="project" value="UniProtKB-UniPathway"/>
</dbReference>
<keyword evidence="5 7" id="KW-0521">NADP</keyword>
<gene>
    <name evidence="9" type="ORF">J4E96_06425</name>
</gene>
<dbReference type="GO" id="GO:0006730">
    <property type="term" value="P:one-carbon metabolic process"/>
    <property type="evidence" value="ECO:0007669"/>
    <property type="project" value="UniProtKB-KW"/>
</dbReference>
<evidence type="ECO:0000256" key="5">
    <source>
        <dbReference type="ARBA" id="ARBA00022857"/>
    </source>
</evidence>
<accession>A0A8A4ZF29</accession>
<dbReference type="KEGG" id="psic:J4E96_06425"/>
<evidence type="ECO:0000256" key="2">
    <source>
        <dbReference type="ARBA" id="ARBA00009539"/>
    </source>
</evidence>
<protein>
    <recommendedName>
        <fullName evidence="3 7">Dihydrofolate reductase</fullName>
        <ecNumber evidence="3 7">1.5.1.3</ecNumber>
    </recommendedName>
</protein>
<dbReference type="Proteomes" id="UP000663937">
    <property type="component" value="Chromosome"/>
</dbReference>
<evidence type="ECO:0000256" key="3">
    <source>
        <dbReference type="ARBA" id="ARBA00012856"/>
    </source>
</evidence>
<evidence type="ECO:0000256" key="7">
    <source>
        <dbReference type="PIRNR" id="PIRNR000194"/>
    </source>
</evidence>
<evidence type="ECO:0000313" key="9">
    <source>
        <dbReference type="EMBL" id="QTE30600.1"/>
    </source>
</evidence>
<dbReference type="PRINTS" id="PR00070">
    <property type="entry name" value="DHFR"/>
</dbReference>
<proteinExistence type="inferred from homology"/>
<evidence type="ECO:0000256" key="6">
    <source>
        <dbReference type="ARBA" id="ARBA00023002"/>
    </source>
</evidence>
<dbReference type="InterPro" id="IPR012259">
    <property type="entry name" value="DHFR"/>
</dbReference>
<evidence type="ECO:0000256" key="1">
    <source>
        <dbReference type="ARBA" id="ARBA00004903"/>
    </source>
</evidence>
<comment type="catalytic activity">
    <reaction evidence="7">
        <text>(6S)-5,6,7,8-tetrahydrofolate + NADP(+) = 7,8-dihydrofolate + NADPH + H(+)</text>
        <dbReference type="Rhea" id="RHEA:15009"/>
        <dbReference type="ChEBI" id="CHEBI:15378"/>
        <dbReference type="ChEBI" id="CHEBI:57451"/>
        <dbReference type="ChEBI" id="CHEBI:57453"/>
        <dbReference type="ChEBI" id="CHEBI:57783"/>
        <dbReference type="ChEBI" id="CHEBI:58349"/>
        <dbReference type="EC" id="1.5.1.3"/>
    </reaction>
</comment>
<dbReference type="GO" id="GO:0050661">
    <property type="term" value="F:NADP binding"/>
    <property type="evidence" value="ECO:0007669"/>
    <property type="project" value="InterPro"/>
</dbReference>
<sequence length="175" mass="18673">MTVALVWAQARALDGGPAIIGAGGALPWHLPADLAHFRALTTGRPVLMGRLTWESLPARFRPLPGRTNLVLSRRPGFEAPGAVVVPDLGAALALADDGAGEVWIIGGAQLYAATIDRAHRLEVTEIDLDLDGDARAPAIGAGWHRDATAWHTLDAGPRYRFVTYTRAPRPEPPRA</sequence>
<dbReference type="GO" id="GO:0046452">
    <property type="term" value="P:dihydrofolate metabolic process"/>
    <property type="evidence" value="ECO:0007669"/>
    <property type="project" value="TreeGrafter"/>
</dbReference>
<dbReference type="GO" id="GO:0046655">
    <property type="term" value="P:folic acid metabolic process"/>
    <property type="evidence" value="ECO:0007669"/>
    <property type="project" value="TreeGrafter"/>
</dbReference>
<feature type="domain" description="DHFR" evidence="8">
    <location>
        <begin position="2"/>
        <end position="166"/>
    </location>
</feature>
<dbReference type="RefSeq" id="WP_227424950.1">
    <property type="nucleotide sequence ID" value="NZ_CP071868.1"/>
</dbReference>
<dbReference type="EMBL" id="CP071868">
    <property type="protein sequence ID" value="QTE30600.1"/>
    <property type="molecule type" value="Genomic_DNA"/>
</dbReference>
<dbReference type="UniPathway" id="UPA00077">
    <property type="reaction ID" value="UER00158"/>
</dbReference>
<dbReference type="PROSITE" id="PS51330">
    <property type="entry name" value="DHFR_2"/>
    <property type="match status" value="1"/>
</dbReference>
<dbReference type="InterPro" id="IPR024072">
    <property type="entry name" value="DHFR-like_dom_sf"/>
</dbReference>
<reference evidence="9" key="1">
    <citation type="submission" date="2021-03" db="EMBL/GenBank/DDBJ databases">
        <title>Pengzhenrongella sicca gen. nov., sp. nov., a new member of suborder Micrococcineae isolated from High-Arctic tundra soil.</title>
        <authorList>
            <person name="Peng F."/>
        </authorList>
    </citation>
    <scope>NUCLEOTIDE SEQUENCE</scope>
    <source>
        <strain evidence="9">LRZ-2</strain>
    </source>
</reference>
<dbReference type="AlphaFoldDB" id="A0A8A4ZF29"/>
<comment type="similarity">
    <text evidence="2 7">Belongs to the dihydrofolate reductase family.</text>
</comment>
<evidence type="ECO:0000259" key="8">
    <source>
        <dbReference type="PROSITE" id="PS51330"/>
    </source>
</evidence>
<dbReference type="CDD" id="cd00209">
    <property type="entry name" value="DHFR"/>
    <property type="match status" value="1"/>
</dbReference>
<dbReference type="GO" id="GO:0005829">
    <property type="term" value="C:cytosol"/>
    <property type="evidence" value="ECO:0007669"/>
    <property type="project" value="TreeGrafter"/>
</dbReference>
<evidence type="ECO:0000313" key="10">
    <source>
        <dbReference type="Proteomes" id="UP000663937"/>
    </source>
</evidence>
<dbReference type="EC" id="1.5.1.3" evidence="3 7"/>
<organism evidence="9 10">
    <name type="scientific">Pengzhenrongella sicca</name>
    <dbReference type="NCBI Taxonomy" id="2819238"/>
    <lineage>
        <taxon>Bacteria</taxon>
        <taxon>Bacillati</taxon>
        <taxon>Actinomycetota</taxon>
        <taxon>Actinomycetes</taxon>
        <taxon>Micrococcales</taxon>
        <taxon>Pengzhenrongella</taxon>
    </lineage>
</organism>
<dbReference type="InterPro" id="IPR001796">
    <property type="entry name" value="DHFR_dom"/>
</dbReference>
<keyword evidence="6 7" id="KW-0560">Oxidoreductase</keyword>
<evidence type="ECO:0000256" key="4">
    <source>
        <dbReference type="ARBA" id="ARBA00022563"/>
    </source>
</evidence>
<name>A0A8A4ZF29_9MICO</name>
<dbReference type="PANTHER" id="PTHR48069:SF3">
    <property type="entry name" value="DIHYDROFOLATE REDUCTASE"/>
    <property type="match status" value="1"/>
</dbReference>